<evidence type="ECO:0000259" key="2">
    <source>
        <dbReference type="PROSITE" id="PS50164"/>
    </source>
</evidence>
<comment type="similarity">
    <text evidence="1">Belongs to the UPF0213 family.</text>
</comment>
<dbReference type="EMBL" id="MWQO01000010">
    <property type="protein sequence ID" value="THD11573.1"/>
    <property type="molecule type" value="Genomic_DNA"/>
</dbReference>
<dbReference type="PANTHER" id="PTHR34477:SF5">
    <property type="entry name" value="BSL5627 PROTEIN"/>
    <property type="match status" value="1"/>
</dbReference>
<evidence type="ECO:0000313" key="4">
    <source>
        <dbReference type="Proteomes" id="UP000307749"/>
    </source>
</evidence>
<evidence type="ECO:0000313" key="3">
    <source>
        <dbReference type="EMBL" id="THD11573.1"/>
    </source>
</evidence>
<comment type="caution">
    <text evidence="3">The sequence shown here is derived from an EMBL/GenBank/DDBJ whole genome shotgun (WGS) entry which is preliminary data.</text>
</comment>
<sequence length="112" mass="12677">MKRPCVYILASRRNGTLYVGVTSNLAGRIWQHQHDLVTGFTQCHGVHTLVWFEQHTSMAAAIAREKSIKHWRRQWKLRLIESANPTWRDLYPDILDSAGDAAATTGSPPPRG</sequence>
<dbReference type="PROSITE" id="PS50164">
    <property type="entry name" value="GIY_YIG"/>
    <property type="match status" value="1"/>
</dbReference>
<protein>
    <recommendedName>
        <fullName evidence="2">GIY-YIG domain-containing protein</fullName>
    </recommendedName>
</protein>
<dbReference type="InterPro" id="IPR035901">
    <property type="entry name" value="GIY-YIG_endonuc_sf"/>
</dbReference>
<dbReference type="SMART" id="SM00465">
    <property type="entry name" value="GIYc"/>
    <property type="match status" value="1"/>
</dbReference>
<proteinExistence type="inferred from homology"/>
<evidence type="ECO:0000256" key="1">
    <source>
        <dbReference type="ARBA" id="ARBA00007435"/>
    </source>
</evidence>
<dbReference type="RefSeq" id="WP_081128573.1">
    <property type="nucleotide sequence ID" value="NZ_LDOS01000002.1"/>
</dbReference>
<dbReference type="Pfam" id="PF01541">
    <property type="entry name" value="GIY-YIG"/>
    <property type="match status" value="1"/>
</dbReference>
<dbReference type="AlphaFoldDB" id="A0A4S3KR77"/>
<dbReference type="InterPro" id="IPR000305">
    <property type="entry name" value="GIY-YIG_endonuc"/>
</dbReference>
<dbReference type="PANTHER" id="PTHR34477">
    <property type="entry name" value="UPF0213 PROTEIN YHBQ"/>
    <property type="match status" value="1"/>
</dbReference>
<reference evidence="3 4" key="1">
    <citation type="submission" date="2017-02" db="EMBL/GenBank/DDBJ databases">
        <title>Whole genome sequencing of Metallibacterium scheffleri DSM 24874 (T).</title>
        <authorList>
            <person name="Kumar S."/>
            <person name="Patil P."/>
            <person name="Patil P.B."/>
        </authorList>
    </citation>
    <scope>NUCLEOTIDE SEQUENCE [LARGE SCALE GENOMIC DNA]</scope>
    <source>
        <strain evidence="3 4">DSM 24874</strain>
    </source>
</reference>
<name>A0A4S3KR77_9GAMM</name>
<dbReference type="InterPro" id="IPR050190">
    <property type="entry name" value="UPF0213_domain"/>
</dbReference>
<organism evidence="3 4">
    <name type="scientific">Metallibacterium scheffleri</name>
    <dbReference type="NCBI Taxonomy" id="993689"/>
    <lineage>
        <taxon>Bacteria</taxon>
        <taxon>Pseudomonadati</taxon>
        <taxon>Pseudomonadota</taxon>
        <taxon>Gammaproteobacteria</taxon>
        <taxon>Lysobacterales</taxon>
        <taxon>Rhodanobacteraceae</taxon>
        <taxon>Metallibacterium</taxon>
    </lineage>
</organism>
<accession>A0A4S3KR77</accession>
<dbReference type="Proteomes" id="UP000307749">
    <property type="component" value="Unassembled WGS sequence"/>
</dbReference>
<gene>
    <name evidence="3" type="ORF">B1806_02890</name>
</gene>
<dbReference type="Gene3D" id="3.40.1440.10">
    <property type="entry name" value="GIY-YIG endonuclease"/>
    <property type="match status" value="1"/>
</dbReference>
<dbReference type="SUPFAM" id="SSF82771">
    <property type="entry name" value="GIY-YIG endonuclease"/>
    <property type="match status" value="1"/>
</dbReference>
<keyword evidence="4" id="KW-1185">Reference proteome</keyword>
<dbReference type="CDD" id="cd10448">
    <property type="entry name" value="GIY-YIG_unchar_3"/>
    <property type="match status" value="1"/>
</dbReference>
<feature type="domain" description="GIY-YIG" evidence="2">
    <location>
        <begin position="2"/>
        <end position="78"/>
    </location>
</feature>
<dbReference type="OrthoDB" id="9807770at2"/>